<dbReference type="EMBL" id="JBBPBN010000049">
    <property type="protein sequence ID" value="KAK8993265.1"/>
    <property type="molecule type" value="Genomic_DNA"/>
</dbReference>
<dbReference type="Proteomes" id="UP001396334">
    <property type="component" value="Unassembled WGS sequence"/>
</dbReference>
<dbReference type="PANTHER" id="PTHR47290">
    <property type="entry name" value="RING FINGER PROTEIN"/>
    <property type="match status" value="1"/>
</dbReference>
<comment type="caution">
    <text evidence="2">The sequence shown here is derived from an EMBL/GenBank/DDBJ whole genome shotgun (WGS) entry which is preliminary data.</text>
</comment>
<feature type="compositionally biased region" description="Polar residues" evidence="1">
    <location>
        <begin position="67"/>
        <end position="78"/>
    </location>
</feature>
<dbReference type="PANTHER" id="PTHR47290:SF4">
    <property type="entry name" value="RING FINGER PROTEIN"/>
    <property type="match status" value="1"/>
</dbReference>
<organism evidence="2 3">
    <name type="scientific">Hibiscus sabdariffa</name>
    <name type="common">roselle</name>
    <dbReference type="NCBI Taxonomy" id="183260"/>
    <lineage>
        <taxon>Eukaryota</taxon>
        <taxon>Viridiplantae</taxon>
        <taxon>Streptophyta</taxon>
        <taxon>Embryophyta</taxon>
        <taxon>Tracheophyta</taxon>
        <taxon>Spermatophyta</taxon>
        <taxon>Magnoliopsida</taxon>
        <taxon>eudicotyledons</taxon>
        <taxon>Gunneridae</taxon>
        <taxon>Pentapetalae</taxon>
        <taxon>rosids</taxon>
        <taxon>malvids</taxon>
        <taxon>Malvales</taxon>
        <taxon>Malvaceae</taxon>
        <taxon>Malvoideae</taxon>
        <taxon>Hibiscus</taxon>
    </lineage>
</organism>
<proteinExistence type="predicted"/>
<evidence type="ECO:0000313" key="3">
    <source>
        <dbReference type="Proteomes" id="UP001396334"/>
    </source>
</evidence>
<sequence length="344" mass="37922">MIMVPAGNLSKRNHLPRGGGGGALDVYGCCGSSRAENLGVMKYEYQSEACLGSDLGANHMADDLSRTNSLNEVGSSSKDYNHQEEEDGDGDEGWLQLSIGGHHATRNHHGKHDHGDLTAKRGRGLTEPDLFPGCVSHRERPHMPEFRAPIHPVVIQGFAAPFFLQQQQQQEGSSSMLFPHGDISRAFRPIAAAASSSSLGSYFARPFQFQQGIDVAGPSSDVRIIDPPRRPHSGIWFMLQASENQAKEPFLPQIPKSYLRIKDGKMTVRSVMKYLVNKLSLDNESELPMAVVSERIKGFRAKLQKIIDDIETYQPPAFCSIPIRELLGSLFLQLGLTVPHQKLV</sequence>
<evidence type="ECO:0000256" key="1">
    <source>
        <dbReference type="SAM" id="MobiDB-lite"/>
    </source>
</evidence>
<reference evidence="2 3" key="1">
    <citation type="journal article" date="2024" name="G3 (Bethesda)">
        <title>Genome assembly of Hibiscus sabdariffa L. provides insights into metabolisms of medicinal natural products.</title>
        <authorList>
            <person name="Kim T."/>
        </authorList>
    </citation>
    <scope>NUCLEOTIDE SEQUENCE [LARGE SCALE GENOMIC DNA]</scope>
    <source>
        <strain evidence="2">TK-2024</strain>
        <tissue evidence="2">Old leaves</tissue>
    </source>
</reference>
<feature type="region of interest" description="Disordered" evidence="1">
    <location>
        <begin position="67"/>
        <end position="123"/>
    </location>
</feature>
<protein>
    <submittedName>
        <fullName evidence="2">Uncharacterized protein</fullName>
    </submittedName>
</protein>
<evidence type="ECO:0000313" key="2">
    <source>
        <dbReference type="EMBL" id="KAK8993265.1"/>
    </source>
</evidence>
<gene>
    <name evidence="2" type="ORF">V6N11_033367</name>
</gene>
<dbReference type="InterPro" id="IPR044171">
    <property type="entry name" value="LAX2-like"/>
</dbReference>
<accession>A0ABR2PXV7</accession>
<name>A0ABR2PXV7_9ROSI</name>
<keyword evidence="3" id="KW-1185">Reference proteome</keyword>
<feature type="compositionally biased region" description="Basic residues" evidence="1">
    <location>
        <begin position="103"/>
        <end position="112"/>
    </location>
</feature>